<dbReference type="PANTHER" id="PTHR43377:SF1">
    <property type="entry name" value="BILIVERDIN REDUCTASE A"/>
    <property type="match status" value="1"/>
</dbReference>
<comment type="caution">
    <text evidence="5">The sequence shown here is derived from an EMBL/GenBank/DDBJ whole genome shotgun (WGS) entry which is preliminary data.</text>
</comment>
<protein>
    <submittedName>
        <fullName evidence="5">Gfo/Idh/MocA family oxidoreductase</fullName>
    </submittedName>
</protein>
<dbReference type="Gene3D" id="3.30.360.10">
    <property type="entry name" value="Dihydrodipicolinate Reductase, domain 2"/>
    <property type="match status" value="1"/>
</dbReference>
<dbReference type="SUPFAM" id="SSF51735">
    <property type="entry name" value="NAD(P)-binding Rossmann-fold domains"/>
    <property type="match status" value="1"/>
</dbReference>
<dbReference type="InterPro" id="IPR004104">
    <property type="entry name" value="Gfo/Idh/MocA-like_OxRdtase_C"/>
</dbReference>
<evidence type="ECO:0000259" key="4">
    <source>
        <dbReference type="Pfam" id="PF02894"/>
    </source>
</evidence>
<dbReference type="PANTHER" id="PTHR43377">
    <property type="entry name" value="BILIVERDIN REDUCTASE A"/>
    <property type="match status" value="1"/>
</dbReference>
<proteinExistence type="inferred from homology"/>
<dbReference type="EMBL" id="QJVJ01000004">
    <property type="protein sequence ID" value="PYI55092.1"/>
    <property type="molecule type" value="Genomic_DNA"/>
</dbReference>
<dbReference type="SUPFAM" id="SSF55347">
    <property type="entry name" value="Glyceraldehyde-3-phosphate dehydrogenase-like, C-terminal domain"/>
    <property type="match status" value="1"/>
</dbReference>
<reference evidence="5 6" key="1">
    <citation type="submission" date="2018-05" db="EMBL/GenBank/DDBJ databases">
        <title>Paenibacillus flagellatus sp. nov., isolated from selenium mineral soil.</title>
        <authorList>
            <person name="Dai X."/>
        </authorList>
    </citation>
    <scope>NUCLEOTIDE SEQUENCE [LARGE SCALE GENOMIC DNA]</scope>
    <source>
        <strain evidence="5 6">DXL2</strain>
    </source>
</reference>
<sequence length="333" mass="35013">MNAAVVGYGTMGKLFAGLLSGMEGVRLAAICSSSPATEREAEKLGARWYADYREMLERGAELDAVVLALPTDLHREYAVAAARKGLHVICEKPLALTVDDAIAMVEECNRHGVRLFAGHVLRFFPEYASMANRVKAGEIGPVGLARAKRYTVHPKADAWFADESRSGGVVMDLMIHDIDWMRSMLGEATSVYADVRRSPGLQCASAAIRFECGAIATLEAMWGYPGPFEAAAEAAGAGGLLRTDGPPDPTSAARPASAGSAGAEGVAIPGSAAGADPYRLELEHFVRCIRTGEEPIVGAWDGVAAVALACAALESARTGRPVVPKAYASMPGH</sequence>
<name>A0A2V5K8A8_9BACL</name>
<organism evidence="5 6">
    <name type="scientific">Paenibacillus flagellatus</name>
    <dbReference type="NCBI Taxonomy" id="2211139"/>
    <lineage>
        <taxon>Bacteria</taxon>
        <taxon>Bacillati</taxon>
        <taxon>Bacillota</taxon>
        <taxon>Bacilli</taxon>
        <taxon>Bacillales</taxon>
        <taxon>Paenibacillaceae</taxon>
        <taxon>Paenibacillus</taxon>
    </lineage>
</organism>
<comment type="similarity">
    <text evidence="1">Belongs to the Gfo/Idh/MocA family.</text>
</comment>
<evidence type="ECO:0000313" key="5">
    <source>
        <dbReference type="EMBL" id="PYI55092.1"/>
    </source>
</evidence>
<feature type="compositionally biased region" description="Low complexity" evidence="2">
    <location>
        <begin position="251"/>
        <end position="264"/>
    </location>
</feature>
<dbReference type="Pfam" id="PF02894">
    <property type="entry name" value="GFO_IDH_MocA_C"/>
    <property type="match status" value="1"/>
</dbReference>
<evidence type="ECO:0000313" key="6">
    <source>
        <dbReference type="Proteomes" id="UP000247476"/>
    </source>
</evidence>
<dbReference type="InterPro" id="IPR000683">
    <property type="entry name" value="Gfo/Idh/MocA-like_OxRdtase_N"/>
</dbReference>
<feature type="region of interest" description="Disordered" evidence="2">
    <location>
        <begin position="239"/>
        <end position="264"/>
    </location>
</feature>
<evidence type="ECO:0000259" key="3">
    <source>
        <dbReference type="Pfam" id="PF01408"/>
    </source>
</evidence>
<evidence type="ECO:0000256" key="1">
    <source>
        <dbReference type="ARBA" id="ARBA00010928"/>
    </source>
</evidence>
<dbReference type="Pfam" id="PF01408">
    <property type="entry name" value="GFO_IDH_MocA"/>
    <property type="match status" value="1"/>
</dbReference>
<keyword evidence="6" id="KW-1185">Reference proteome</keyword>
<feature type="domain" description="Gfo/Idh/MocA-like oxidoreductase C-terminal" evidence="4">
    <location>
        <begin position="133"/>
        <end position="322"/>
    </location>
</feature>
<dbReference type="Gene3D" id="3.40.50.720">
    <property type="entry name" value="NAD(P)-binding Rossmann-like Domain"/>
    <property type="match status" value="1"/>
</dbReference>
<dbReference type="GO" id="GO:0000166">
    <property type="term" value="F:nucleotide binding"/>
    <property type="evidence" value="ECO:0007669"/>
    <property type="project" value="InterPro"/>
</dbReference>
<dbReference type="InterPro" id="IPR036291">
    <property type="entry name" value="NAD(P)-bd_dom_sf"/>
</dbReference>
<dbReference type="RefSeq" id="WP_110840087.1">
    <property type="nucleotide sequence ID" value="NZ_QJVJ01000004.1"/>
</dbReference>
<evidence type="ECO:0000256" key="2">
    <source>
        <dbReference type="SAM" id="MobiDB-lite"/>
    </source>
</evidence>
<dbReference type="AlphaFoldDB" id="A0A2V5K8A8"/>
<dbReference type="Proteomes" id="UP000247476">
    <property type="component" value="Unassembled WGS sequence"/>
</dbReference>
<feature type="domain" description="Gfo/Idh/MocA-like oxidoreductase N-terminal" evidence="3">
    <location>
        <begin position="2"/>
        <end position="119"/>
    </location>
</feature>
<dbReference type="InterPro" id="IPR051450">
    <property type="entry name" value="Gfo/Idh/MocA_Oxidoreductases"/>
</dbReference>
<gene>
    <name evidence="5" type="ORF">DLM86_11210</name>
</gene>
<dbReference type="OrthoDB" id="9815825at2"/>
<accession>A0A2V5K8A8</accession>